<feature type="compositionally biased region" description="Low complexity" evidence="1">
    <location>
        <begin position="300"/>
        <end position="320"/>
    </location>
</feature>
<dbReference type="Proteomes" id="UP000708208">
    <property type="component" value="Unassembled WGS sequence"/>
</dbReference>
<feature type="compositionally biased region" description="Low complexity" evidence="1">
    <location>
        <begin position="600"/>
        <end position="620"/>
    </location>
</feature>
<feature type="compositionally biased region" description="Gly residues" evidence="1">
    <location>
        <begin position="235"/>
        <end position="244"/>
    </location>
</feature>
<reference evidence="3" key="1">
    <citation type="submission" date="2021-06" db="EMBL/GenBank/DDBJ databases">
        <authorList>
            <person name="Hodson N. C."/>
            <person name="Mongue J. A."/>
            <person name="Jaron S. K."/>
        </authorList>
    </citation>
    <scope>NUCLEOTIDE SEQUENCE</scope>
</reference>
<feature type="compositionally biased region" description="Gly residues" evidence="1">
    <location>
        <begin position="522"/>
        <end position="532"/>
    </location>
</feature>
<feature type="region of interest" description="Disordered" evidence="1">
    <location>
        <begin position="995"/>
        <end position="1024"/>
    </location>
</feature>
<evidence type="ECO:0000256" key="2">
    <source>
        <dbReference type="SAM" id="SignalP"/>
    </source>
</evidence>
<feature type="compositionally biased region" description="Gly residues" evidence="1">
    <location>
        <begin position="484"/>
        <end position="494"/>
    </location>
</feature>
<feature type="compositionally biased region" description="Low complexity" evidence="1">
    <location>
        <begin position="533"/>
        <end position="543"/>
    </location>
</feature>
<feature type="chain" id="PRO_5035248889" evidence="2">
    <location>
        <begin position="20"/>
        <end position="1059"/>
    </location>
</feature>
<feature type="compositionally biased region" description="Low complexity" evidence="1">
    <location>
        <begin position="507"/>
        <end position="521"/>
    </location>
</feature>
<name>A0A8J2LH68_9HEXA</name>
<keyword evidence="4" id="KW-1185">Reference proteome</keyword>
<feature type="compositionally biased region" description="Polar residues" evidence="1">
    <location>
        <begin position="30"/>
        <end position="41"/>
    </location>
</feature>
<dbReference type="EMBL" id="CAJVCH010568109">
    <property type="protein sequence ID" value="CAG7833019.1"/>
    <property type="molecule type" value="Genomic_DNA"/>
</dbReference>
<feature type="compositionally biased region" description="Polar residues" evidence="1">
    <location>
        <begin position="792"/>
        <end position="803"/>
    </location>
</feature>
<feature type="signal peptide" evidence="2">
    <location>
        <begin position="1"/>
        <end position="19"/>
    </location>
</feature>
<evidence type="ECO:0000313" key="3">
    <source>
        <dbReference type="EMBL" id="CAG7833019.1"/>
    </source>
</evidence>
<feature type="compositionally biased region" description="Gly residues" evidence="1">
    <location>
        <begin position="50"/>
        <end position="73"/>
    </location>
</feature>
<feature type="compositionally biased region" description="Polar residues" evidence="1">
    <location>
        <begin position="257"/>
        <end position="268"/>
    </location>
</feature>
<keyword evidence="2" id="KW-0732">Signal</keyword>
<feature type="compositionally biased region" description="Gly residues" evidence="1">
    <location>
        <begin position="586"/>
        <end position="599"/>
    </location>
</feature>
<feature type="compositionally biased region" description="Polar residues" evidence="1">
    <location>
        <begin position="576"/>
        <end position="585"/>
    </location>
</feature>
<evidence type="ECO:0000313" key="4">
    <source>
        <dbReference type="Proteomes" id="UP000708208"/>
    </source>
</evidence>
<feature type="compositionally biased region" description="Low complexity" evidence="1">
    <location>
        <begin position="74"/>
        <end position="103"/>
    </location>
</feature>
<feature type="region of interest" description="Disordered" evidence="1">
    <location>
        <begin position="1038"/>
        <end position="1059"/>
    </location>
</feature>
<feature type="compositionally biased region" description="Low complexity" evidence="1">
    <location>
        <begin position="328"/>
        <end position="355"/>
    </location>
</feature>
<protein>
    <submittedName>
        <fullName evidence="3">Uncharacterized protein</fullName>
    </submittedName>
</protein>
<feature type="compositionally biased region" description="Polar residues" evidence="1">
    <location>
        <begin position="996"/>
        <end position="1005"/>
    </location>
</feature>
<accession>A0A8J2LH68</accession>
<feature type="compositionally biased region" description="Low complexity" evidence="1">
    <location>
        <begin position="458"/>
        <end position="471"/>
    </location>
</feature>
<sequence>MQSALKFVILFGLTAQSFGHGFNNQQGSYSGFPNLQASQEGNRYGRSPYGPGGQSSGSGWSAGSGGGSSGGPSFGQSPVKGSGSYGSSSSSSSSAFTQSQSSGGSYGGQPLVGGSNPGPSSYGSSPSGPKPQGFPSSQPIVEPANVFGPSSYGNGPESFGEPLLGNPSDISPSTYGSGPANPGFGGNNSPSYGSPAGPKNPVKGAPNVGWSGGSPAGGKPGGASYGGANAASSSFGGGSAGCCGSGSQPSDYRKPKSQSPGNSGSYKPQGQPGGLPSAPGGSYGGGKPASPGKPNIFDVSSNGAGPNSPSSYGAGPSSPGSYGGGPSSPGSYGPGPASPSSAGIKKPHGSGSPSSYGGGSSSAGSYGAGPSSPNSYGSGPASPSSHGPGPASPGSYGPGPASPGSYGPGPASPGSYGSGPAAPSAPVIKNPSYGSGSPSYSGSQPGGLGKPSVGNSYGGSSSSSSGYSGSSTGIKGAPLVENGGVFGSSYGGGDSASLGSYDSPVVSNYGSGSGPHSSGSPGSSGGSYGSASGGNPSSGYNNGPQGGGPSSHGGVGGSGKNTPSGFGSGYGGSNGPQKLSVPSTNCGGGSGSGACGGPGSASYGQSSAGSSSGAASYGQGSPSGIKGVGNSGFGGGSGGPAGYGGGQGLGSQGGQSSGSGWSKMIIRIQAFVALVGLASQCRSQILNHERRVIEHPRIASLRNDNELIPYTYGNSISFQYSYNYRPESGFSHGQTNRGSGIVYENAPHVSVGHSIFEGENTNRYGRTSISQPNHIFQNHRRAANNLLEVANSFSGPRSKNSQLSGTYSHSSHTGHGHPHLLRANPGFVYFLSDDENNQGLIQTSHFAQLLRYIPLKSLQGPPQFLQHTSQQPSVHNHIPQATYGNTPATPTLPTQHPSSRSSNHQELIHFPLTVTKRTSPFGALQPHGKKSFLSNDGSTMSNAFGHLYTSGGSGDSSQNHLIRFGNIQASDHPYVASSSSQALIPSQNIFRPEVAKNSQSYTSATGIHETPRQRKSLPRHRISDPKFQTYSIATDGILSGHIPSSSHDGEENIRRISTQ</sequence>
<feature type="compositionally biased region" description="Gly residues" evidence="1">
    <location>
        <begin position="544"/>
        <end position="559"/>
    </location>
</feature>
<feature type="region of interest" description="Disordered" evidence="1">
    <location>
        <begin position="792"/>
        <end position="817"/>
    </location>
</feature>
<comment type="caution">
    <text evidence="3">The sequence shown here is derived from an EMBL/GenBank/DDBJ whole genome shotgun (WGS) entry which is preliminary data.</text>
</comment>
<feature type="compositionally biased region" description="Low complexity" evidence="1">
    <location>
        <begin position="113"/>
        <end position="137"/>
    </location>
</feature>
<evidence type="ECO:0000256" key="1">
    <source>
        <dbReference type="SAM" id="MobiDB-lite"/>
    </source>
</evidence>
<feature type="compositionally biased region" description="Low complexity" evidence="1">
    <location>
        <begin position="362"/>
        <end position="443"/>
    </location>
</feature>
<feature type="non-terminal residue" evidence="3">
    <location>
        <position position="1"/>
    </location>
</feature>
<feature type="compositionally biased region" description="Basic and acidic residues" evidence="1">
    <location>
        <begin position="1047"/>
        <end position="1059"/>
    </location>
</feature>
<proteinExistence type="predicted"/>
<gene>
    <name evidence="3" type="ORF">AFUS01_LOCUS42671</name>
</gene>
<feature type="region of interest" description="Disordered" evidence="1">
    <location>
        <begin position="30"/>
        <end position="620"/>
    </location>
</feature>
<dbReference type="AlphaFoldDB" id="A0A8J2LH68"/>
<organism evidence="3 4">
    <name type="scientific">Allacma fusca</name>
    <dbReference type="NCBI Taxonomy" id="39272"/>
    <lineage>
        <taxon>Eukaryota</taxon>
        <taxon>Metazoa</taxon>
        <taxon>Ecdysozoa</taxon>
        <taxon>Arthropoda</taxon>
        <taxon>Hexapoda</taxon>
        <taxon>Collembola</taxon>
        <taxon>Symphypleona</taxon>
        <taxon>Sminthuridae</taxon>
        <taxon>Allacma</taxon>
    </lineage>
</organism>
<feature type="compositionally biased region" description="Gly residues" evidence="1">
    <location>
        <begin position="210"/>
        <end position="225"/>
    </location>
</feature>